<dbReference type="OrthoDB" id="8954335at2759"/>
<gene>
    <name evidence="3" type="ORF">D9756_009999</name>
</gene>
<keyword evidence="4" id="KW-1185">Reference proteome</keyword>
<feature type="coiled-coil region" evidence="1">
    <location>
        <begin position="263"/>
        <end position="290"/>
    </location>
</feature>
<reference evidence="3 4" key="1">
    <citation type="journal article" date="2020" name="ISME J.">
        <title>Uncovering the hidden diversity of litter-decomposition mechanisms in mushroom-forming fungi.</title>
        <authorList>
            <person name="Floudas D."/>
            <person name="Bentzer J."/>
            <person name="Ahren D."/>
            <person name="Johansson T."/>
            <person name="Persson P."/>
            <person name="Tunlid A."/>
        </authorList>
    </citation>
    <scope>NUCLEOTIDE SEQUENCE [LARGE SCALE GENOMIC DNA]</scope>
    <source>
        <strain evidence="3 4">CBS 146.42</strain>
    </source>
</reference>
<dbReference type="SUPFAM" id="SSF52540">
    <property type="entry name" value="P-loop containing nucleoside triphosphate hydrolases"/>
    <property type="match status" value="1"/>
</dbReference>
<comment type="caution">
    <text evidence="3">The sequence shown here is derived from an EMBL/GenBank/DDBJ whole genome shotgun (WGS) entry which is preliminary data.</text>
</comment>
<dbReference type="SUPFAM" id="SSF47857">
    <property type="entry name" value="Apolipophorin-III"/>
    <property type="match status" value="1"/>
</dbReference>
<evidence type="ECO:0000313" key="4">
    <source>
        <dbReference type="Proteomes" id="UP000559027"/>
    </source>
</evidence>
<evidence type="ECO:0000313" key="3">
    <source>
        <dbReference type="EMBL" id="KAF5347284.1"/>
    </source>
</evidence>
<dbReference type="InterPro" id="IPR027417">
    <property type="entry name" value="P-loop_NTPase"/>
</dbReference>
<dbReference type="InterPro" id="IPR006073">
    <property type="entry name" value="GTP-bd"/>
</dbReference>
<organism evidence="3 4">
    <name type="scientific">Leucocoprinus leucothites</name>
    <dbReference type="NCBI Taxonomy" id="201217"/>
    <lineage>
        <taxon>Eukaryota</taxon>
        <taxon>Fungi</taxon>
        <taxon>Dikarya</taxon>
        <taxon>Basidiomycota</taxon>
        <taxon>Agaricomycotina</taxon>
        <taxon>Agaricomycetes</taxon>
        <taxon>Agaricomycetidae</taxon>
        <taxon>Agaricales</taxon>
        <taxon>Agaricineae</taxon>
        <taxon>Agaricaceae</taxon>
        <taxon>Leucocoprinus</taxon>
    </lineage>
</organism>
<accession>A0A8H5CSL9</accession>
<dbReference type="Gene3D" id="3.40.50.300">
    <property type="entry name" value="P-loop containing nucleotide triphosphate hydrolases"/>
    <property type="match status" value="1"/>
</dbReference>
<evidence type="ECO:0000256" key="1">
    <source>
        <dbReference type="SAM" id="Coils"/>
    </source>
</evidence>
<dbReference type="Pfam" id="PF01926">
    <property type="entry name" value="MMR_HSR1"/>
    <property type="match status" value="1"/>
</dbReference>
<name>A0A8H5CSL9_9AGAR</name>
<dbReference type="AlphaFoldDB" id="A0A8H5CSL9"/>
<dbReference type="CDD" id="cd00882">
    <property type="entry name" value="Ras_like_GTPase"/>
    <property type="match status" value="1"/>
</dbReference>
<protein>
    <recommendedName>
        <fullName evidence="2">G domain-containing protein</fullName>
    </recommendedName>
</protein>
<evidence type="ECO:0000259" key="2">
    <source>
        <dbReference type="Pfam" id="PF01926"/>
    </source>
</evidence>
<feature type="domain" description="G" evidence="2">
    <location>
        <begin position="21"/>
        <end position="82"/>
    </location>
</feature>
<keyword evidence="1" id="KW-0175">Coiled coil</keyword>
<dbReference type="Proteomes" id="UP000559027">
    <property type="component" value="Unassembled WGS sequence"/>
</dbReference>
<sequence>MSVSSGERTIADEEPLETFAIVVMGPTGTGKSTFINLLTESGLLVGNELESCTDSVHFSSPFTVDGKQVILMDTPGFDDTKTTDSDVLKMIAASLSLCRGNHLKLAGVIYMHRIVDNRMGGISSRNFRMFRQLCGDSSLSKVVIVTTMWDQIDMTLGEAREAELMTKTIFFEPAVTRGAHMARHDNTHASAASIIRSVLTRCHEQKPLQIQEELENGVDISATKAGQELNQDIKERSSRYKDDLRVVMEEMQDAIRLRDEESRRELAQERERLEMMIRRLEQESANLASGYAEILGRLEARVQSSTRSVSLQALSTATPPVVAAAETESNAILEGKIAAAFPVFGFWGRVAVMLAPFSLSWK</sequence>
<dbReference type="GO" id="GO:0005525">
    <property type="term" value="F:GTP binding"/>
    <property type="evidence" value="ECO:0007669"/>
    <property type="project" value="InterPro"/>
</dbReference>
<dbReference type="EMBL" id="JAACJO010000026">
    <property type="protein sequence ID" value="KAF5347284.1"/>
    <property type="molecule type" value="Genomic_DNA"/>
</dbReference>
<proteinExistence type="predicted"/>